<keyword evidence="4" id="KW-1185">Reference proteome</keyword>
<comment type="caution">
    <text evidence="3">The sequence shown here is derived from an EMBL/GenBank/DDBJ whole genome shotgun (WGS) entry which is preliminary data.</text>
</comment>
<dbReference type="InterPro" id="IPR010982">
    <property type="entry name" value="Lambda_DNA-bd_dom_sf"/>
</dbReference>
<reference evidence="3 4" key="1">
    <citation type="submission" date="2021-01" db="EMBL/GenBank/DDBJ databases">
        <title>Chryseolinea sp. Jin1 Genome sequencing and assembly.</title>
        <authorList>
            <person name="Kim I."/>
        </authorList>
    </citation>
    <scope>NUCLEOTIDE SEQUENCE [LARGE SCALE GENOMIC DNA]</scope>
    <source>
        <strain evidence="3 4">Jin1</strain>
    </source>
</reference>
<name>A0ABS1KPK3_9BACT</name>
<dbReference type="NCBIfam" id="NF041951">
    <property type="entry name" value="phage_RstR"/>
    <property type="match status" value="1"/>
</dbReference>
<gene>
    <name evidence="3" type="ORF">JI741_09165</name>
</gene>
<keyword evidence="1" id="KW-0238">DNA-binding</keyword>
<evidence type="ECO:0000259" key="2">
    <source>
        <dbReference type="PROSITE" id="PS50943"/>
    </source>
</evidence>
<dbReference type="EMBL" id="JAERRB010000003">
    <property type="protein sequence ID" value="MBL0741389.1"/>
    <property type="molecule type" value="Genomic_DNA"/>
</dbReference>
<dbReference type="InterPro" id="IPR049639">
    <property type="entry name" value="RstR"/>
</dbReference>
<sequence length="110" mass="12449">MTFGEKLAYSRKQKKASQQELGKLSGISGDIIGKYERDEMKPSIETAKKLADALAVSLDYLVGDAELKVLDKKTLQRIEEIEKLPEEERKVIYKVIDSLLRDTKANQAYS</sequence>
<accession>A0ABS1KPK3</accession>
<feature type="domain" description="HTH cro/C1-type" evidence="2">
    <location>
        <begin position="7"/>
        <end position="61"/>
    </location>
</feature>
<dbReference type="PANTHER" id="PTHR46558:SF13">
    <property type="entry name" value="HTH-TYPE TRANSCRIPTIONAL REGULATOR IMMR"/>
    <property type="match status" value="1"/>
</dbReference>
<dbReference type="CDD" id="cd00093">
    <property type="entry name" value="HTH_XRE"/>
    <property type="match status" value="1"/>
</dbReference>
<dbReference type="Proteomes" id="UP000613030">
    <property type="component" value="Unassembled WGS sequence"/>
</dbReference>
<evidence type="ECO:0000313" key="4">
    <source>
        <dbReference type="Proteomes" id="UP000613030"/>
    </source>
</evidence>
<proteinExistence type="predicted"/>
<dbReference type="SUPFAM" id="SSF47413">
    <property type="entry name" value="lambda repressor-like DNA-binding domains"/>
    <property type="match status" value="1"/>
</dbReference>
<dbReference type="PROSITE" id="PS50943">
    <property type="entry name" value="HTH_CROC1"/>
    <property type="match status" value="1"/>
</dbReference>
<dbReference type="Pfam" id="PF01381">
    <property type="entry name" value="HTH_3"/>
    <property type="match status" value="1"/>
</dbReference>
<evidence type="ECO:0000313" key="3">
    <source>
        <dbReference type="EMBL" id="MBL0741389.1"/>
    </source>
</evidence>
<dbReference type="InterPro" id="IPR001387">
    <property type="entry name" value="Cro/C1-type_HTH"/>
</dbReference>
<dbReference type="RefSeq" id="WP_202008770.1">
    <property type="nucleotide sequence ID" value="NZ_JAERRB010000003.1"/>
</dbReference>
<protein>
    <submittedName>
        <fullName evidence="3">Helix-turn-helix transcriptional regulator</fullName>
    </submittedName>
</protein>
<dbReference type="Gene3D" id="1.10.260.40">
    <property type="entry name" value="lambda repressor-like DNA-binding domains"/>
    <property type="match status" value="1"/>
</dbReference>
<dbReference type="SMART" id="SM00530">
    <property type="entry name" value="HTH_XRE"/>
    <property type="match status" value="1"/>
</dbReference>
<evidence type="ECO:0000256" key="1">
    <source>
        <dbReference type="ARBA" id="ARBA00023125"/>
    </source>
</evidence>
<organism evidence="3 4">
    <name type="scientific">Chryseolinea lacunae</name>
    <dbReference type="NCBI Taxonomy" id="2801331"/>
    <lineage>
        <taxon>Bacteria</taxon>
        <taxon>Pseudomonadati</taxon>
        <taxon>Bacteroidota</taxon>
        <taxon>Cytophagia</taxon>
        <taxon>Cytophagales</taxon>
        <taxon>Fulvivirgaceae</taxon>
        <taxon>Chryseolinea</taxon>
    </lineage>
</organism>
<dbReference type="PANTHER" id="PTHR46558">
    <property type="entry name" value="TRACRIPTIONAL REGULATORY PROTEIN-RELATED-RELATED"/>
    <property type="match status" value="1"/>
</dbReference>